<feature type="transmembrane region" description="Helical" evidence="1">
    <location>
        <begin position="66"/>
        <end position="85"/>
    </location>
</feature>
<keyword evidence="3" id="KW-1185">Reference proteome</keyword>
<evidence type="ECO:0008006" key="4">
    <source>
        <dbReference type="Google" id="ProtNLM"/>
    </source>
</evidence>
<feature type="transmembrane region" description="Helical" evidence="1">
    <location>
        <begin position="300"/>
        <end position="323"/>
    </location>
</feature>
<protein>
    <recommendedName>
        <fullName evidence="4">Gustatory receptor</fullName>
    </recommendedName>
</protein>
<keyword evidence="1" id="KW-0812">Transmembrane</keyword>
<dbReference type="AlphaFoldDB" id="A0AAV4VJB3"/>
<accession>A0AAV4VJB3</accession>
<proteinExistence type="predicted"/>
<feature type="transmembrane region" description="Helical" evidence="1">
    <location>
        <begin position="146"/>
        <end position="165"/>
    </location>
</feature>
<feature type="transmembrane region" description="Helical" evidence="1">
    <location>
        <begin position="92"/>
        <end position="114"/>
    </location>
</feature>
<feature type="transmembrane region" description="Helical" evidence="1">
    <location>
        <begin position="204"/>
        <end position="224"/>
    </location>
</feature>
<evidence type="ECO:0000256" key="1">
    <source>
        <dbReference type="SAM" id="Phobius"/>
    </source>
</evidence>
<gene>
    <name evidence="2" type="primary">AVEN_110549_1</name>
    <name evidence="2" type="ORF">CDAR_492101</name>
</gene>
<feature type="transmembrane region" description="Helical" evidence="1">
    <location>
        <begin position="264"/>
        <end position="288"/>
    </location>
</feature>
<feature type="transmembrane region" description="Helical" evidence="1">
    <location>
        <begin position="177"/>
        <end position="198"/>
    </location>
</feature>
<organism evidence="2 3">
    <name type="scientific">Caerostris darwini</name>
    <dbReference type="NCBI Taxonomy" id="1538125"/>
    <lineage>
        <taxon>Eukaryota</taxon>
        <taxon>Metazoa</taxon>
        <taxon>Ecdysozoa</taxon>
        <taxon>Arthropoda</taxon>
        <taxon>Chelicerata</taxon>
        <taxon>Arachnida</taxon>
        <taxon>Araneae</taxon>
        <taxon>Araneomorphae</taxon>
        <taxon>Entelegynae</taxon>
        <taxon>Araneoidea</taxon>
        <taxon>Araneidae</taxon>
        <taxon>Caerostris</taxon>
    </lineage>
</organism>
<dbReference type="Proteomes" id="UP001054837">
    <property type="component" value="Unassembled WGS sequence"/>
</dbReference>
<reference evidence="2 3" key="1">
    <citation type="submission" date="2021-06" db="EMBL/GenBank/DDBJ databases">
        <title>Caerostris darwini draft genome.</title>
        <authorList>
            <person name="Kono N."/>
            <person name="Arakawa K."/>
        </authorList>
    </citation>
    <scope>NUCLEOTIDE SEQUENCE [LARGE SCALE GENOMIC DNA]</scope>
</reference>
<evidence type="ECO:0000313" key="3">
    <source>
        <dbReference type="Proteomes" id="UP001054837"/>
    </source>
</evidence>
<name>A0AAV4VJB3_9ARAC</name>
<comment type="caution">
    <text evidence="2">The sequence shown here is derived from an EMBL/GenBank/DDBJ whole genome shotgun (WGS) entry which is preliminary data.</text>
</comment>
<dbReference type="EMBL" id="BPLQ01013182">
    <property type="protein sequence ID" value="GIY70506.1"/>
    <property type="molecule type" value="Genomic_DNA"/>
</dbReference>
<keyword evidence="1" id="KW-1133">Transmembrane helix</keyword>
<keyword evidence="1" id="KW-0472">Membrane</keyword>
<sequence>MESTVLSNEVFSTVPERHFVPPTVNPRKSCRSFTRLETHFRMLDLALTFIGLGFNKTSRWKKLVRIAMGIFLHLFFAFRFSVFLFRVKKEHFGLDTGVFIISREVFVIFIWHLASAKMENLANLLKCILKISCYFPNLGSRKWDRLFYVALLSIYLFFIAVTILMTCVMTYSEIRNYIYITLFGTVLNSYHSVVVFLLYGAFNYYILVVSLTVSSTYIYACCCLKKMLTTCSQRLKKCRTHYDVELIYNSALKLYSVMEQLESAFSLCVLFVTIFNLLLAFTSFFYGLGYHNLKNTRSSITVGVVSWLIGNATSFVLICWCAFEVKGKLLNLKKRMQLRLINLKYGEKNARKLDLSIFDTASLTAGNFFHLTKSFPIAALGLSFTYGVLIVQTLNYEDPDEDQ</sequence>
<evidence type="ECO:0000313" key="2">
    <source>
        <dbReference type="EMBL" id="GIY70506.1"/>
    </source>
</evidence>